<dbReference type="PANTHER" id="PTHR36450">
    <property type="entry name" value="THIOREDOXIN"/>
    <property type="match status" value="1"/>
</dbReference>
<dbReference type="Gene3D" id="3.40.30.10">
    <property type="entry name" value="Glutaredoxin"/>
    <property type="match status" value="1"/>
</dbReference>
<protein>
    <submittedName>
        <fullName evidence="4">Thioredoxin family protein</fullName>
    </submittedName>
</protein>
<evidence type="ECO:0000259" key="3">
    <source>
        <dbReference type="Pfam" id="PF13192"/>
    </source>
</evidence>
<dbReference type="Proteomes" id="UP000886111">
    <property type="component" value="Unassembled WGS sequence"/>
</dbReference>
<keyword evidence="2" id="KW-0676">Redox-active center</keyword>
<feature type="active site" description="Nucleophile" evidence="1">
    <location>
        <position position="11"/>
    </location>
</feature>
<dbReference type="InterPro" id="IPR012336">
    <property type="entry name" value="Thioredoxin-like_fold"/>
</dbReference>
<accession>A0A7V5LJH9</accession>
<dbReference type="InterPro" id="IPR036249">
    <property type="entry name" value="Thioredoxin-like_sf"/>
</dbReference>
<dbReference type="NCBIfam" id="TIGR00412">
    <property type="entry name" value="redox_disulf_2"/>
    <property type="match status" value="1"/>
</dbReference>
<gene>
    <name evidence="4" type="ORF">ENL21_08290</name>
</gene>
<name>A0A7V5LJH9_CALAY</name>
<evidence type="ECO:0000256" key="2">
    <source>
        <dbReference type="PIRSR" id="PIRSR037031-51"/>
    </source>
</evidence>
<evidence type="ECO:0000256" key="1">
    <source>
        <dbReference type="PIRSR" id="PIRSR037031-50"/>
    </source>
</evidence>
<proteinExistence type="predicted"/>
<feature type="active site" description="Nucleophile" evidence="1">
    <location>
        <position position="14"/>
    </location>
</feature>
<reference evidence="4" key="1">
    <citation type="journal article" date="2020" name="mSystems">
        <title>Genome- and Community-Level Interaction Insights into Carbon Utilization and Element Cycling Functions of Hydrothermarchaeota in Hydrothermal Sediment.</title>
        <authorList>
            <person name="Zhou Z."/>
            <person name="Liu Y."/>
            <person name="Xu W."/>
            <person name="Pan J."/>
            <person name="Luo Z.H."/>
            <person name="Li M."/>
        </authorList>
    </citation>
    <scope>NUCLEOTIDE SEQUENCE [LARGE SCALE GENOMIC DNA]</scope>
    <source>
        <strain evidence="4">HyVt-76</strain>
    </source>
</reference>
<dbReference type="InterPro" id="IPR005243">
    <property type="entry name" value="THIRX-like_proc"/>
</dbReference>
<feature type="disulfide bond" description="Redox-active" evidence="2">
    <location>
        <begin position="11"/>
        <end position="14"/>
    </location>
</feature>
<evidence type="ECO:0000313" key="4">
    <source>
        <dbReference type="EMBL" id="HHE55767.1"/>
    </source>
</evidence>
<dbReference type="Pfam" id="PF13192">
    <property type="entry name" value="Thioredoxin_3"/>
    <property type="match status" value="1"/>
</dbReference>
<dbReference type="SUPFAM" id="SSF52833">
    <property type="entry name" value="Thioredoxin-like"/>
    <property type="match status" value="1"/>
</dbReference>
<sequence>MKKIQVYGPGCPNCQKLYDMAKQAVEELGLNIEIEKIEDLNAMLAAGVMRTPGLAFDGRLILQGKIPNLPTLKSWIQKEMTK</sequence>
<dbReference type="PIRSF" id="PIRSF037031">
    <property type="entry name" value="Redox_disulphide_2"/>
    <property type="match status" value="1"/>
</dbReference>
<comment type="caution">
    <text evidence="4">The sequence shown here is derived from an EMBL/GenBank/DDBJ whole genome shotgun (WGS) entry which is preliminary data.</text>
</comment>
<keyword evidence="2" id="KW-1015">Disulfide bond</keyword>
<dbReference type="EMBL" id="DRTD01000612">
    <property type="protein sequence ID" value="HHE55767.1"/>
    <property type="molecule type" value="Genomic_DNA"/>
</dbReference>
<dbReference type="AlphaFoldDB" id="A0A7V5LJH9"/>
<organism evidence="4">
    <name type="scientific">Caldithrix abyssi</name>
    <dbReference type="NCBI Taxonomy" id="187145"/>
    <lineage>
        <taxon>Bacteria</taxon>
        <taxon>Pseudomonadati</taxon>
        <taxon>Calditrichota</taxon>
        <taxon>Calditrichia</taxon>
        <taxon>Calditrichales</taxon>
        <taxon>Calditrichaceae</taxon>
        <taxon>Caldithrix</taxon>
    </lineage>
</organism>
<dbReference type="PANTHER" id="PTHR36450:SF1">
    <property type="entry name" value="THIOREDOXIN"/>
    <property type="match status" value="1"/>
</dbReference>
<feature type="domain" description="Thioredoxin-like fold" evidence="3">
    <location>
        <begin position="3"/>
        <end position="77"/>
    </location>
</feature>